<feature type="region of interest" description="Disordered" evidence="7">
    <location>
        <begin position="556"/>
        <end position="608"/>
    </location>
</feature>
<dbReference type="KEGG" id="egl:EGR_05514"/>
<evidence type="ECO:0000256" key="8">
    <source>
        <dbReference type="SAM" id="Phobius"/>
    </source>
</evidence>
<name>W6UDZ2_ECHGR</name>
<keyword evidence="5" id="KW-0694">RNA-binding</keyword>
<evidence type="ECO:0000313" key="11">
    <source>
        <dbReference type="Proteomes" id="UP000019149"/>
    </source>
</evidence>
<dbReference type="Pfam" id="PF00076">
    <property type="entry name" value="RRM_1"/>
    <property type="match status" value="1"/>
</dbReference>
<feature type="compositionally biased region" description="Basic and acidic residues" evidence="7">
    <location>
        <begin position="1065"/>
        <end position="1087"/>
    </location>
</feature>
<feature type="compositionally biased region" description="Low complexity" evidence="7">
    <location>
        <begin position="383"/>
        <end position="394"/>
    </location>
</feature>
<evidence type="ECO:0000256" key="7">
    <source>
        <dbReference type="SAM" id="MobiDB-lite"/>
    </source>
</evidence>
<evidence type="ECO:0000256" key="2">
    <source>
        <dbReference type="ARBA" id="ARBA00022490"/>
    </source>
</evidence>
<dbReference type="InterPro" id="IPR051877">
    <property type="entry name" value="Centriole_BasalBody_StrucProt"/>
</dbReference>
<comment type="caution">
    <text evidence="10">The sequence shown here is derived from an EMBL/GenBank/DDBJ whole genome shotgun (WGS) entry which is preliminary data.</text>
</comment>
<keyword evidence="11" id="KW-1185">Reference proteome</keyword>
<feature type="compositionally biased region" description="Polar residues" evidence="7">
    <location>
        <begin position="1053"/>
        <end position="1064"/>
    </location>
</feature>
<dbReference type="EMBL" id="APAU02000041">
    <property type="protein sequence ID" value="EUB59615.1"/>
    <property type="molecule type" value="Genomic_DNA"/>
</dbReference>
<feature type="compositionally biased region" description="Basic residues" evidence="7">
    <location>
        <begin position="322"/>
        <end position="337"/>
    </location>
</feature>
<evidence type="ECO:0000256" key="1">
    <source>
        <dbReference type="ARBA" id="ARBA00004114"/>
    </source>
</evidence>
<dbReference type="RefSeq" id="XP_024350811.1">
    <property type="nucleotide sequence ID" value="XM_024494763.1"/>
</dbReference>
<feature type="region of interest" description="Disordered" evidence="7">
    <location>
        <begin position="373"/>
        <end position="403"/>
    </location>
</feature>
<feature type="coiled-coil region" evidence="6">
    <location>
        <begin position="481"/>
        <end position="533"/>
    </location>
</feature>
<dbReference type="OrthoDB" id="10254663at2759"/>
<dbReference type="GO" id="GO:0005814">
    <property type="term" value="C:centriole"/>
    <property type="evidence" value="ECO:0007669"/>
    <property type="project" value="UniProtKB-SubCell"/>
</dbReference>
<accession>W6UDZ2</accession>
<comment type="similarity">
    <text evidence="4">Belongs to the CEP135/TSGA10 family.</text>
</comment>
<dbReference type="PANTHER" id="PTHR20544:SF0">
    <property type="entry name" value="NUCLEOPROTEIN TPR_MLP1 DOMAIN-CONTAINING PROTEIN"/>
    <property type="match status" value="1"/>
</dbReference>
<dbReference type="GeneID" id="36341229"/>
<dbReference type="OMA" id="QGRENTM"/>
<feature type="region of interest" description="Disordered" evidence="7">
    <location>
        <begin position="322"/>
        <end position="352"/>
    </location>
</feature>
<dbReference type="InterPro" id="IPR000504">
    <property type="entry name" value="RRM_dom"/>
</dbReference>
<feature type="domain" description="RRM" evidence="9">
    <location>
        <begin position="230"/>
        <end position="322"/>
    </location>
</feature>
<feature type="coiled-coil region" evidence="6">
    <location>
        <begin position="1380"/>
        <end position="1463"/>
    </location>
</feature>
<dbReference type="CDD" id="cd12395">
    <property type="entry name" value="RRM2_RBM34"/>
    <property type="match status" value="1"/>
</dbReference>
<evidence type="ECO:0000256" key="4">
    <source>
        <dbReference type="ARBA" id="ARBA00038123"/>
    </source>
</evidence>
<feature type="compositionally biased region" description="Polar residues" evidence="7">
    <location>
        <begin position="591"/>
        <end position="600"/>
    </location>
</feature>
<protein>
    <submittedName>
        <fullName evidence="10">Centrosomal protein</fullName>
    </submittedName>
</protein>
<evidence type="ECO:0000259" key="9">
    <source>
        <dbReference type="PROSITE" id="PS50102"/>
    </source>
</evidence>
<feature type="compositionally biased region" description="Basic and acidic residues" evidence="7">
    <location>
        <begin position="580"/>
        <end position="589"/>
    </location>
</feature>
<evidence type="ECO:0000313" key="10">
    <source>
        <dbReference type="EMBL" id="EUB59615.1"/>
    </source>
</evidence>
<dbReference type="InterPro" id="IPR012677">
    <property type="entry name" value="Nucleotide-bd_a/b_plait_sf"/>
</dbReference>
<dbReference type="InterPro" id="IPR035979">
    <property type="entry name" value="RBD_domain_sf"/>
</dbReference>
<dbReference type="CTD" id="36341229"/>
<proteinExistence type="inferred from homology"/>
<evidence type="ECO:0000256" key="5">
    <source>
        <dbReference type="PROSITE-ProRule" id="PRU00176"/>
    </source>
</evidence>
<dbReference type="STRING" id="6210.W6UDZ2"/>
<dbReference type="PROSITE" id="PS50102">
    <property type="entry name" value="RRM"/>
    <property type="match status" value="2"/>
</dbReference>
<dbReference type="Proteomes" id="UP000019149">
    <property type="component" value="Unassembled WGS sequence"/>
</dbReference>
<keyword evidence="8" id="KW-0812">Transmembrane</keyword>
<feature type="compositionally biased region" description="Basic residues" evidence="7">
    <location>
        <begin position="373"/>
        <end position="382"/>
    </location>
</feature>
<reference evidence="10 11" key="1">
    <citation type="journal article" date="2013" name="Nat. Genet.">
        <title>The genome of the hydatid tapeworm Echinococcus granulosus.</title>
        <authorList>
            <person name="Zheng H."/>
            <person name="Zhang W."/>
            <person name="Zhang L."/>
            <person name="Zhang Z."/>
            <person name="Li J."/>
            <person name="Lu G."/>
            <person name="Zhu Y."/>
            <person name="Wang Y."/>
            <person name="Huang Y."/>
            <person name="Liu J."/>
            <person name="Kang H."/>
            <person name="Chen J."/>
            <person name="Wang L."/>
            <person name="Chen A."/>
            <person name="Yu S."/>
            <person name="Gao Z."/>
            <person name="Jin L."/>
            <person name="Gu W."/>
            <person name="Wang Z."/>
            <person name="Zhao L."/>
            <person name="Shi B."/>
            <person name="Wen H."/>
            <person name="Lin R."/>
            <person name="Jones M.K."/>
            <person name="Brejova B."/>
            <person name="Vinar T."/>
            <person name="Zhao G."/>
            <person name="McManus D.P."/>
            <person name="Chen Z."/>
            <person name="Zhou Y."/>
            <person name="Wang S."/>
        </authorList>
    </citation>
    <scope>NUCLEOTIDE SEQUENCE [LARGE SCALE GENOMIC DNA]</scope>
</reference>
<feature type="domain" description="RRM" evidence="9">
    <location>
        <begin position="107"/>
        <end position="221"/>
    </location>
</feature>
<dbReference type="GO" id="GO:0003723">
    <property type="term" value="F:RNA binding"/>
    <property type="evidence" value="ECO:0007669"/>
    <property type="project" value="UniProtKB-UniRule"/>
</dbReference>
<feature type="region of interest" description="Disordered" evidence="7">
    <location>
        <begin position="38"/>
        <end position="102"/>
    </location>
</feature>
<keyword evidence="8" id="KW-1133">Transmembrane helix</keyword>
<feature type="coiled-coil region" evidence="6">
    <location>
        <begin position="1184"/>
        <end position="1232"/>
    </location>
</feature>
<dbReference type="Gene3D" id="1.10.287.1490">
    <property type="match status" value="1"/>
</dbReference>
<dbReference type="InterPro" id="IPR034221">
    <property type="entry name" value="RBM34_RRM2"/>
</dbReference>
<dbReference type="PANTHER" id="PTHR20544">
    <property type="entry name" value="CENTROSOMAL PROTEIN CEP135"/>
    <property type="match status" value="1"/>
</dbReference>
<gene>
    <name evidence="10" type="ORF">EGR_05514</name>
</gene>
<keyword evidence="8" id="KW-0472">Membrane</keyword>
<keyword evidence="2" id="KW-0963">Cytoplasm</keyword>
<feature type="compositionally biased region" description="Basic and acidic residues" evidence="7">
    <location>
        <begin position="556"/>
        <end position="566"/>
    </location>
</feature>
<comment type="subcellular location">
    <subcellularLocation>
        <location evidence="1">Cytoplasm</location>
        <location evidence="1">Cytoskeleton</location>
        <location evidence="1">Microtubule organizing center</location>
        <location evidence="1">Centrosome</location>
        <location evidence="1">Centriole</location>
    </subcellularLocation>
</comment>
<feature type="transmembrane region" description="Helical" evidence="8">
    <location>
        <begin position="1783"/>
        <end position="1807"/>
    </location>
</feature>
<feature type="region of interest" description="Disordered" evidence="7">
    <location>
        <begin position="1053"/>
        <end position="1087"/>
    </location>
</feature>
<feature type="coiled-coil region" evidence="6">
    <location>
        <begin position="981"/>
        <end position="1029"/>
    </location>
</feature>
<dbReference type="SMART" id="SM00360">
    <property type="entry name" value="RRM"/>
    <property type="match status" value="2"/>
</dbReference>
<dbReference type="Gene3D" id="3.30.70.330">
    <property type="match status" value="2"/>
</dbReference>
<evidence type="ECO:0000256" key="6">
    <source>
        <dbReference type="SAM" id="Coils"/>
    </source>
</evidence>
<evidence type="ECO:0000256" key="3">
    <source>
        <dbReference type="ARBA" id="ARBA00023212"/>
    </source>
</evidence>
<keyword evidence="6" id="KW-0175">Coiled coil</keyword>
<dbReference type="SUPFAM" id="SSF54928">
    <property type="entry name" value="RNA-binding domain, RBD"/>
    <property type="match status" value="1"/>
</dbReference>
<feature type="coiled-coil region" evidence="6">
    <location>
        <begin position="1275"/>
        <end position="1351"/>
    </location>
</feature>
<keyword evidence="3" id="KW-0206">Cytoskeleton</keyword>
<organism evidence="10 11">
    <name type="scientific">Echinococcus granulosus</name>
    <name type="common">Hydatid tapeworm</name>
    <dbReference type="NCBI Taxonomy" id="6210"/>
    <lineage>
        <taxon>Eukaryota</taxon>
        <taxon>Metazoa</taxon>
        <taxon>Spiralia</taxon>
        <taxon>Lophotrochozoa</taxon>
        <taxon>Platyhelminthes</taxon>
        <taxon>Cestoda</taxon>
        <taxon>Eucestoda</taxon>
        <taxon>Cyclophyllidea</taxon>
        <taxon>Taeniidae</taxon>
        <taxon>Echinococcus</taxon>
        <taxon>Echinococcus granulosus group</taxon>
    </lineage>
</organism>
<sequence>MFNMIKKTKLSKKNKHLQGSFSVDVRLPDDSPTAMVENWEGAADTDETTQRPRLLKKSVRKSEVEVRSPVLSTEEYSSDSDADEGLAVNSRAKQRERRKAEKDRLRRTVFVGNLPAWMTRRALHKLFSSVLKKSKIDTVDCTIESVRLRGAVPITGGTSKQAKKRSSIRHEFAAGDKHTQIGFVVLTSTVGISTVLKLNGYLLTKDDADTGRHIRVDICSRRNPSYNTHKSVFIGNLPFSANEEEVRQVFQSFGNITNVRLVRDSATGAVKGIGFVEFEDPSSVALVIRQAALGHSGGGGDSTESQSLVVGGRQLRVEAWKSIKKSKKTKQQRRTKLGSHQEQRSVGAGSVNFRVPTNLRGAAARKEFVKRTLQKRNKRKRTNATASTAAAGKAPKTRKFGSKRSGNFIGSLCRLETGQLRPEMVVESEVFRSVRKKLDVLGYREPLGEESLSLVERLLDDLILATHGLRENKRESSSKLKLELEGQCSTLKAENSTLKNECSSLNRDISEIHERYKAQIQELSEKSRSLESVNHDLRILNSHCMKRLRTLELESKQLVKPTDKPPHANAPDTDGAGLDSPRKDSDLHDLANSNLNTSDPAPSCTEGRAQPYVCSGDKSLNEPNNDAVKMLTKRCSDLEASILLLQKERELTEKRTAALKKQIEVRNEEIDRLRRVIEVEKPPERLVLESQKGHADLVIGQLQSQVDLLQKRNEELEKRMLLRLEAISQSAFAVSSRRERASQCDLPEHPMNGKVGRYELAKLLDNFEKTNSHFLSRTDELVNCQKKMVLEIERLKRLVPPAKKQTQAVKRNMMRSTIKKTPSLLPTTAAGTNAVATTKQVTENYEPPIKEYIEGLLADRETLRAQVDHLNRSLRRWFTTGAALVTTSDAMGGDNQNAHTQSAHLEAPNVAHERDEASVGREFTSEMLKALLKATESERDYYIRRTEELQVEISRLTCMSSHHRYHGQSAALMSPKNDSEIETIKQERDMLRMTLDQFEQNLLGVQAGVRSLRSERDQLLLELEKAQKSEAPSKHPTFSSGVTASEYAQALNHQSTNSAVSNPDESLRVRASPETRRLSEYDHSEEQQLREEISALQTALSSSRTQLEASQRRTDGLERQVEELKCEVEQMTSKKEEAEKLKEQLQTALVQTSGRNSSLASELAMRKDMYNEAVRGKQLSDAMVAEAQRDLQSLNARIVEFDSEIRRSHDEVSRLRKVASQLDAEKDALQASLDDRTEDLVALKRDLDQRTHLFEENKQYLSSVELRLRQVTAMAAERDREVQTLTERLQEVETSSQVVSRSRAISEEKYAKAKDDITVLSNEVESLKNHLQAARNENNDLQCRLAEALQNFSASDQALDAKLKEHNDLLAQYGSLSKEYDAMSKRNVELERTLAEVEETLQGKEAAVRSHIDRAQKAELAALNAKRECVVAEEKCARLSTAAEKAESRAQELGGEVEEVRRDLAATRDLAGALQARLDNTAGQSVSVASDLTAKLTECERKLRDALDETAHQQEIIQQLELLLAVARENQVRLQVSLDRKTEECERLRKDTHSAHQASGVASTEALALHKQFTTHLKYASSTGATTSTSATQTAVPLVRREDHPLLFYQPLHPTPSTSSTVSLSESNCVVTAVSSATTTPRGSPTYRLASSGDAMIHGSQVAVRNESTPSVIEADLPSVTSPSSSLHFRDGLFEGTTTYVPRKMNRCKHGCFHSSNCFDGRPVEGGDEDDSGEVSFLKGSLDEEHPDFFVLEDLGEFIGTKWVSNLGGICVQTLVISDLQRIGYAITMAGVCGAVCTGAAGVPFFAKSPY</sequence>